<reference evidence="27" key="1">
    <citation type="journal article" date="2006" name="Science">
        <title>Ancient noncoding elements conserved in the human genome.</title>
        <authorList>
            <person name="Venkatesh B."/>
            <person name="Kirkness E.F."/>
            <person name="Loh Y.H."/>
            <person name="Halpern A.L."/>
            <person name="Lee A.P."/>
            <person name="Johnson J."/>
            <person name="Dandona N."/>
            <person name="Viswanathan L.D."/>
            <person name="Tay A."/>
            <person name="Venter J.C."/>
            <person name="Strausberg R.L."/>
            <person name="Brenner S."/>
        </authorList>
    </citation>
    <scope>NUCLEOTIDE SEQUENCE [LARGE SCALE GENOMIC DNA]</scope>
</reference>
<dbReference type="GO" id="GO:0005615">
    <property type="term" value="C:extracellular space"/>
    <property type="evidence" value="ECO:0007669"/>
    <property type="project" value="TreeGrafter"/>
</dbReference>
<evidence type="ECO:0000256" key="6">
    <source>
        <dbReference type="ARBA" id="ARBA00011406"/>
    </source>
</evidence>
<feature type="domain" description="DOMON" evidence="25">
    <location>
        <begin position="52"/>
        <end position="168"/>
    </location>
</feature>
<keyword evidence="21" id="KW-0968">Cytoplasmic vesicle</keyword>
<reference evidence="27" key="2">
    <citation type="journal article" date="2007" name="PLoS Biol.">
        <title>Survey sequencing and comparative analysis of the elephant shark (Callorhinchus milii) genome.</title>
        <authorList>
            <person name="Venkatesh B."/>
            <person name="Kirkness E.F."/>
            <person name="Loh Y.H."/>
            <person name="Halpern A.L."/>
            <person name="Lee A.P."/>
            <person name="Johnson J."/>
            <person name="Dandona N."/>
            <person name="Viswanathan L.D."/>
            <person name="Tay A."/>
            <person name="Venter J.C."/>
            <person name="Strausberg R.L."/>
            <person name="Brenner S."/>
        </authorList>
    </citation>
    <scope>NUCLEOTIDE SEQUENCE [LARGE SCALE GENOMIC DNA]</scope>
</reference>
<dbReference type="GeneTree" id="ENSGT00530000063085"/>
<comment type="function">
    <text evidence="22">Catalyzes the hydroxylation of dopamine to noradrenaline (also known as norepinephrine), and is thus vital for regulation of these neurotransmitters.</text>
</comment>
<evidence type="ECO:0000313" key="27">
    <source>
        <dbReference type="Proteomes" id="UP000314986"/>
    </source>
</evidence>
<dbReference type="GO" id="GO:0042584">
    <property type="term" value="C:chromaffin granule membrane"/>
    <property type="evidence" value="ECO:0007669"/>
    <property type="project" value="UniProtKB-SubCell"/>
</dbReference>
<keyword evidence="10 24" id="KW-0812">Transmembrane</keyword>
<reference evidence="26" key="4">
    <citation type="submission" date="2025-08" db="UniProtKB">
        <authorList>
            <consortium name="Ensembl"/>
        </authorList>
    </citation>
    <scope>IDENTIFICATION</scope>
</reference>
<dbReference type="AlphaFoldDB" id="A0A4W3J7N1"/>
<dbReference type="InterPro" id="IPR045266">
    <property type="entry name" value="DOH_DOMON"/>
</dbReference>
<dbReference type="Pfam" id="PF01082">
    <property type="entry name" value="Cu2_monooxygen"/>
    <property type="match status" value="1"/>
</dbReference>
<evidence type="ECO:0000256" key="2">
    <source>
        <dbReference type="ARBA" id="ARBA00004351"/>
    </source>
</evidence>
<dbReference type="SUPFAM" id="SSF49742">
    <property type="entry name" value="PHM/PNGase F"/>
    <property type="match status" value="2"/>
</dbReference>
<evidence type="ECO:0000256" key="3">
    <source>
        <dbReference type="ARBA" id="ARBA00004553"/>
    </source>
</evidence>
<dbReference type="FunFam" id="2.60.120.310:FF:000003">
    <property type="entry name" value="Dopamine beta-hydroxylase"/>
    <property type="match status" value="1"/>
</dbReference>
<evidence type="ECO:0000313" key="26">
    <source>
        <dbReference type="Ensembl" id="ENSCMIP00000035556.1"/>
    </source>
</evidence>
<dbReference type="GO" id="GO:0042420">
    <property type="term" value="P:dopamine catabolic process"/>
    <property type="evidence" value="ECO:0007669"/>
    <property type="project" value="TreeGrafter"/>
</dbReference>
<evidence type="ECO:0000256" key="1">
    <source>
        <dbReference type="ARBA" id="ARBA00001973"/>
    </source>
</evidence>
<gene>
    <name evidence="26" type="primary">dbh</name>
</gene>
<dbReference type="FunFam" id="2.60.120.230:FF:000001">
    <property type="entry name" value="Monooxygenase, DBH-like 1"/>
    <property type="match status" value="1"/>
</dbReference>
<reference evidence="26" key="5">
    <citation type="submission" date="2025-09" db="UniProtKB">
        <authorList>
            <consortium name="Ensembl"/>
        </authorList>
    </citation>
    <scope>IDENTIFICATION</scope>
</reference>
<keyword evidence="13" id="KW-0735">Signal-anchor</keyword>
<comment type="similarity">
    <text evidence="5">Belongs to the copper type II ascorbate-dependent monooxygenase family.</text>
</comment>
<comment type="catalytic activity">
    <reaction evidence="23">
        <text>dopamine + 2 L-ascorbate + O2 = (R)-noradrenaline + 2 monodehydro-L-ascorbate radical + H2O</text>
        <dbReference type="Rhea" id="RHEA:19117"/>
        <dbReference type="ChEBI" id="CHEBI:15377"/>
        <dbReference type="ChEBI" id="CHEBI:15379"/>
        <dbReference type="ChEBI" id="CHEBI:38290"/>
        <dbReference type="ChEBI" id="CHEBI:59513"/>
        <dbReference type="ChEBI" id="CHEBI:59905"/>
        <dbReference type="ChEBI" id="CHEBI:72587"/>
        <dbReference type="EC" id="1.14.17.1"/>
    </reaction>
    <physiologicalReaction direction="left-to-right" evidence="23">
        <dbReference type="Rhea" id="RHEA:19118"/>
    </physiologicalReaction>
</comment>
<keyword evidence="17" id="KW-0503">Monooxygenase</keyword>
<proteinExistence type="inferred from homology"/>
<evidence type="ECO:0000256" key="12">
    <source>
        <dbReference type="ARBA" id="ARBA00022896"/>
    </source>
</evidence>
<dbReference type="GO" id="GO:0006589">
    <property type="term" value="P:octopamine biosynthetic process"/>
    <property type="evidence" value="ECO:0007669"/>
    <property type="project" value="TreeGrafter"/>
</dbReference>
<dbReference type="STRING" id="7868.ENSCMIP00000035556"/>
<evidence type="ECO:0000256" key="13">
    <source>
        <dbReference type="ARBA" id="ARBA00022968"/>
    </source>
</evidence>
<dbReference type="InParanoid" id="A0A4W3J7N1"/>
<keyword evidence="16" id="KW-0186">Copper</keyword>
<keyword evidence="12" id="KW-0847">Vitamin C</keyword>
<dbReference type="PROSITE" id="PS00084">
    <property type="entry name" value="CU2_MONOOXYGENASE_1"/>
    <property type="match status" value="1"/>
</dbReference>
<sequence>SMIVNESLRMREAVSIYLTLVLVVLGILVASFKPPVPEERPFPYQVPLDPHGRMLLAWNVSFSRETVCFQLLVREVGFGLVFGMSDRGEVSNADLIVLWSDEHGSYFGDAWSDERAQVHLDEHQDYQLREALDGPEGFSLIFCRKFDTCDVRDYLIEDGTVHLLYGFLESPVPSLAALNLGAVGVGVQRVQLLKAEMPKPHLPPDVKQLEILAPNVNIPEQETTYWCYISQLPRHFPKHHIVMYEPVVVKGNEALVHHMEVFQCAAEFDTIPAYSGPCDSKMKPGRLNSCRHVLAAWAMGAKPFYYPAEAGLVIGGPNSSRYLRLEVHYHNPLLLRGRRDSSGIRLHYTPTLRRYDAGIMELGLVYTPLMAIPPHEASWVLTGYCTAQCTQQTLPPSGIHIFASQLHTHLAGTEVQTVLVRNGVQVQVVNADTHYSTHFQAGLRSRLSSQPDGDVLITSCTYSTSARTHITLGGFGIQEEMCVNYVHYYPQSKLELCKSAVDPDSLQKYFRFINSLADDSVCSCPSEPVSQQFQAVSWDSFSKHVLRLLYASAPISMDCNRSSAVRFPVSARSLLVPAHYYSLLTTHSPSRSSLSIPCSRLPHSPRPTSPCQRLYSTQASTPLFPFSPNVSSFPRNTLMISASTVALGSEFTFSPSPSLV</sequence>
<dbReference type="InterPro" id="IPR020611">
    <property type="entry name" value="Cu2_ascorb_mOase_CS-1"/>
</dbReference>
<name>A0A4W3J7N1_CALMI</name>
<evidence type="ECO:0000256" key="15">
    <source>
        <dbReference type="ARBA" id="ARBA00023002"/>
    </source>
</evidence>
<dbReference type="OMA" id="FPHFSGP"/>
<evidence type="ECO:0000256" key="14">
    <source>
        <dbReference type="ARBA" id="ARBA00022989"/>
    </source>
</evidence>
<evidence type="ECO:0000256" key="18">
    <source>
        <dbReference type="ARBA" id="ARBA00023136"/>
    </source>
</evidence>
<comment type="pathway">
    <text evidence="4">Catecholamine biosynthesis; (R)-noradrenaline biosynthesis; (R)-noradrenaline from dopamine: step 1/1.</text>
</comment>
<dbReference type="PANTHER" id="PTHR10157">
    <property type="entry name" value="DOPAMINE BETA HYDROXYLASE RELATED"/>
    <property type="match status" value="1"/>
</dbReference>
<evidence type="ECO:0000256" key="23">
    <source>
        <dbReference type="ARBA" id="ARBA00047952"/>
    </source>
</evidence>
<dbReference type="Ensembl" id="ENSCMIT00000036083.1">
    <property type="protein sequence ID" value="ENSCMIP00000035556.1"/>
    <property type="gene ID" value="ENSCMIG00000015042.1"/>
</dbReference>
<dbReference type="InterPro" id="IPR014783">
    <property type="entry name" value="Cu2_ascorb_mOase_CS-2"/>
</dbReference>
<evidence type="ECO:0000256" key="7">
    <source>
        <dbReference type="ARBA" id="ARBA00012686"/>
    </source>
</evidence>
<keyword evidence="15" id="KW-0560">Oxidoreductase</keyword>
<dbReference type="InterPro" id="IPR014784">
    <property type="entry name" value="Cu2_ascorb_mOase-like_C"/>
</dbReference>
<dbReference type="UniPathway" id="UPA00748">
    <property type="reaction ID" value="UER00735"/>
</dbReference>
<evidence type="ECO:0000256" key="24">
    <source>
        <dbReference type="SAM" id="Phobius"/>
    </source>
</evidence>
<keyword evidence="9" id="KW-0127">Catecholamine biosynthesis</keyword>
<keyword evidence="18 24" id="KW-0472">Membrane</keyword>
<evidence type="ECO:0000256" key="4">
    <source>
        <dbReference type="ARBA" id="ARBA00005223"/>
    </source>
</evidence>
<dbReference type="PANTHER" id="PTHR10157:SF29">
    <property type="entry name" value="DOPAMINE BETA-HYDROXYLASE"/>
    <property type="match status" value="1"/>
</dbReference>
<dbReference type="EC" id="1.14.17.1" evidence="7"/>
<dbReference type="PROSITE" id="PS00085">
    <property type="entry name" value="CU2_MONOOXYGENASE_2"/>
    <property type="match status" value="1"/>
</dbReference>
<dbReference type="InterPro" id="IPR000945">
    <property type="entry name" value="DBH-like"/>
</dbReference>
<evidence type="ECO:0000256" key="8">
    <source>
        <dbReference type="ARBA" id="ARBA00020179"/>
    </source>
</evidence>
<accession>A0A4W3J7N1</accession>
<keyword evidence="20" id="KW-0325">Glycoprotein</keyword>
<dbReference type="GO" id="GO:0004500">
    <property type="term" value="F:dopamine beta-monooxygenase activity"/>
    <property type="evidence" value="ECO:0007669"/>
    <property type="project" value="UniProtKB-EC"/>
</dbReference>
<comment type="cofactor">
    <cofactor evidence="1">
        <name>Cu(2+)</name>
        <dbReference type="ChEBI" id="CHEBI:29036"/>
    </cofactor>
</comment>
<evidence type="ECO:0000256" key="9">
    <source>
        <dbReference type="ARBA" id="ARBA00022584"/>
    </source>
</evidence>
<keyword evidence="19" id="KW-1015">Disulfide bond</keyword>
<evidence type="ECO:0000259" key="25">
    <source>
        <dbReference type="PROSITE" id="PS50836"/>
    </source>
</evidence>
<dbReference type="GO" id="GO:0042421">
    <property type="term" value="P:norepinephrine biosynthetic process"/>
    <property type="evidence" value="ECO:0007669"/>
    <property type="project" value="UniProtKB-UniPathway"/>
</dbReference>
<evidence type="ECO:0000256" key="19">
    <source>
        <dbReference type="ARBA" id="ARBA00023157"/>
    </source>
</evidence>
<protein>
    <recommendedName>
        <fullName evidence="8">Dopamine beta-hydroxylase</fullName>
        <ecNumber evidence="7">1.14.17.1</ecNumber>
    </recommendedName>
</protein>
<keyword evidence="14 24" id="KW-1133">Transmembrane helix</keyword>
<dbReference type="Proteomes" id="UP000314986">
    <property type="component" value="Unassembled WGS sequence"/>
</dbReference>
<dbReference type="Gene3D" id="2.60.120.230">
    <property type="match status" value="1"/>
</dbReference>
<dbReference type="GO" id="GO:0005507">
    <property type="term" value="F:copper ion binding"/>
    <property type="evidence" value="ECO:0007669"/>
    <property type="project" value="InterPro"/>
</dbReference>
<evidence type="ECO:0000256" key="21">
    <source>
        <dbReference type="ARBA" id="ARBA00023329"/>
    </source>
</evidence>
<dbReference type="InterPro" id="IPR000323">
    <property type="entry name" value="Cu2_ascorb_mOase_N"/>
</dbReference>
<dbReference type="InterPro" id="IPR036939">
    <property type="entry name" value="Cu2_ascorb_mOase_N_sf"/>
</dbReference>
<dbReference type="CDD" id="cd09631">
    <property type="entry name" value="DOMON_DOH"/>
    <property type="match status" value="1"/>
</dbReference>
<feature type="transmembrane region" description="Helical" evidence="24">
    <location>
        <begin position="12"/>
        <end position="32"/>
    </location>
</feature>
<keyword evidence="11" id="KW-0479">Metal-binding</keyword>
<keyword evidence="27" id="KW-1185">Reference proteome</keyword>
<dbReference type="Gene3D" id="2.60.120.310">
    <property type="entry name" value="Copper type II, ascorbate-dependent monooxygenase, N-terminal domain"/>
    <property type="match status" value="1"/>
</dbReference>
<evidence type="ECO:0000256" key="22">
    <source>
        <dbReference type="ARBA" id="ARBA00037327"/>
    </source>
</evidence>
<dbReference type="InterPro" id="IPR024548">
    <property type="entry name" value="Cu2_monoox_C"/>
</dbReference>
<dbReference type="Pfam" id="PF03712">
    <property type="entry name" value="Cu2_monoox_C"/>
    <property type="match status" value="1"/>
</dbReference>
<organism evidence="26 27">
    <name type="scientific">Callorhinchus milii</name>
    <name type="common">Ghost shark</name>
    <dbReference type="NCBI Taxonomy" id="7868"/>
    <lineage>
        <taxon>Eukaryota</taxon>
        <taxon>Metazoa</taxon>
        <taxon>Chordata</taxon>
        <taxon>Craniata</taxon>
        <taxon>Vertebrata</taxon>
        <taxon>Chondrichthyes</taxon>
        <taxon>Holocephali</taxon>
        <taxon>Chimaeriformes</taxon>
        <taxon>Callorhinchidae</taxon>
        <taxon>Callorhinchus</taxon>
    </lineage>
</organism>
<comment type="subcellular location">
    <subcellularLocation>
        <location evidence="3">Cytoplasmic vesicle</location>
        <location evidence="3">Secretory vesicle</location>
        <location evidence="3">Chromaffin granule lumen</location>
    </subcellularLocation>
    <subcellularLocation>
        <location evidence="2">Cytoplasmic vesicle</location>
        <location evidence="2">Secretory vesicle</location>
        <location evidence="2">Chromaffin granule membrane</location>
        <topology evidence="2">Single-pass type II membrane protein</topology>
    </subcellularLocation>
</comment>
<evidence type="ECO:0000256" key="16">
    <source>
        <dbReference type="ARBA" id="ARBA00023008"/>
    </source>
</evidence>
<dbReference type="PRINTS" id="PR00767">
    <property type="entry name" value="DBMONOXGNASE"/>
</dbReference>
<dbReference type="Pfam" id="PF03351">
    <property type="entry name" value="DOMON"/>
    <property type="match status" value="1"/>
</dbReference>
<dbReference type="GO" id="GO:0031418">
    <property type="term" value="F:L-ascorbic acid binding"/>
    <property type="evidence" value="ECO:0007669"/>
    <property type="project" value="UniProtKB-KW"/>
</dbReference>
<dbReference type="InterPro" id="IPR005018">
    <property type="entry name" value="DOMON_domain"/>
</dbReference>
<evidence type="ECO:0000256" key="20">
    <source>
        <dbReference type="ARBA" id="ARBA00023180"/>
    </source>
</evidence>
<dbReference type="InterPro" id="IPR008977">
    <property type="entry name" value="PHM/PNGase_F_dom_sf"/>
</dbReference>
<evidence type="ECO:0000256" key="5">
    <source>
        <dbReference type="ARBA" id="ARBA00010676"/>
    </source>
</evidence>
<evidence type="ECO:0000256" key="11">
    <source>
        <dbReference type="ARBA" id="ARBA00022723"/>
    </source>
</evidence>
<dbReference type="GO" id="GO:0034466">
    <property type="term" value="C:chromaffin granule lumen"/>
    <property type="evidence" value="ECO:0007669"/>
    <property type="project" value="UniProtKB-SubCell"/>
</dbReference>
<dbReference type="PROSITE" id="PS50836">
    <property type="entry name" value="DOMON"/>
    <property type="match status" value="1"/>
</dbReference>
<dbReference type="InterPro" id="IPR028460">
    <property type="entry name" value="Tbh/DBH"/>
</dbReference>
<evidence type="ECO:0000256" key="10">
    <source>
        <dbReference type="ARBA" id="ARBA00022692"/>
    </source>
</evidence>
<comment type="subunit">
    <text evidence="6">Homotetramer; composed of two disulfide-linked dimers.</text>
</comment>
<reference evidence="27" key="3">
    <citation type="journal article" date="2014" name="Nature">
        <title>Elephant shark genome provides unique insights into gnathostome evolution.</title>
        <authorList>
            <consortium name="International Elephant Shark Genome Sequencing Consortium"/>
            <person name="Venkatesh B."/>
            <person name="Lee A.P."/>
            <person name="Ravi V."/>
            <person name="Maurya A.K."/>
            <person name="Lian M.M."/>
            <person name="Swann J.B."/>
            <person name="Ohta Y."/>
            <person name="Flajnik M.F."/>
            <person name="Sutoh Y."/>
            <person name="Kasahara M."/>
            <person name="Hoon S."/>
            <person name="Gangu V."/>
            <person name="Roy S.W."/>
            <person name="Irimia M."/>
            <person name="Korzh V."/>
            <person name="Kondrychyn I."/>
            <person name="Lim Z.W."/>
            <person name="Tay B.H."/>
            <person name="Tohari S."/>
            <person name="Kong K.W."/>
            <person name="Ho S."/>
            <person name="Lorente-Galdos B."/>
            <person name="Quilez J."/>
            <person name="Marques-Bonet T."/>
            <person name="Raney B.J."/>
            <person name="Ingham P.W."/>
            <person name="Tay A."/>
            <person name="Hillier L.W."/>
            <person name="Minx P."/>
            <person name="Boehm T."/>
            <person name="Wilson R.K."/>
            <person name="Brenner S."/>
            <person name="Warren W.C."/>
        </authorList>
    </citation>
    <scope>NUCLEOTIDE SEQUENCE [LARGE SCALE GENOMIC DNA]</scope>
</reference>
<evidence type="ECO:0000256" key="17">
    <source>
        <dbReference type="ARBA" id="ARBA00023033"/>
    </source>
</evidence>